<keyword evidence="1 2" id="KW-0694">RNA-binding</keyword>
<evidence type="ECO:0000313" key="5">
    <source>
        <dbReference type="EMBL" id="NDV33950.1"/>
    </source>
</evidence>
<dbReference type="Pfam" id="PF00076">
    <property type="entry name" value="RRM_1"/>
    <property type="match status" value="2"/>
</dbReference>
<feature type="compositionally biased region" description="Acidic residues" evidence="3">
    <location>
        <begin position="36"/>
        <end position="61"/>
    </location>
</feature>
<accession>A0A6B2LAL8</accession>
<dbReference type="SMART" id="SM00360">
    <property type="entry name" value="RRM"/>
    <property type="match status" value="2"/>
</dbReference>
<feature type="domain" description="RRM" evidence="4">
    <location>
        <begin position="193"/>
        <end position="270"/>
    </location>
</feature>
<dbReference type="Gene3D" id="3.30.70.330">
    <property type="match status" value="2"/>
</dbReference>
<dbReference type="GO" id="GO:0003723">
    <property type="term" value="F:RNA binding"/>
    <property type="evidence" value="ECO:0007669"/>
    <property type="project" value="UniProtKB-UniRule"/>
</dbReference>
<proteinExistence type="predicted"/>
<organism evidence="5">
    <name type="scientific">Arcella intermedia</name>
    <dbReference type="NCBI Taxonomy" id="1963864"/>
    <lineage>
        <taxon>Eukaryota</taxon>
        <taxon>Amoebozoa</taxon>
        <taxon>Tubulinea</taxon>
        <taxon>Elardia</taxon>
        <taxon>Arcellinida</taxon>
        <taxon>Sphaerothecina</taxon>
        <taxon>Arcellidae</taxon>
        <taxon>Arcella</taxon>
    </lineage>
</organism>
<dbReference type="AlphaFoldDB" id="A0A6B2LAL8"/>
<dbReference type="CDD" id="cd00590">
    <property type="entry name" value="RRM_SF"/>
    <property type="match status" value="1"/>
</dbReference>
<feature type="compositionally biased region" description="Acidic residues" evidence="3">
    <location>
        <begin position="81"/>
        <end position="91"/>
    </location>
</feature>
<evidence type="ECO:0000256" key="1">
    <source>
        <dbReference type="ARBA" id="ARBA00022884"/>
    </source>
</evidence>
<protein>
    <recommendedName>
        <fullName evidence="4">RRM domain-containing protein</fullName>
    </recommendedName>
</protein>
<sequence length="276" mass="31407">MPPKKQKIIVNPPNANYDKEPAEEEDGDPETVQPESDIEEEWEDDEGGEAEFFNDPEENEDPALLSDLKSFMSGTNFSEFSPEDEDEDEEDDRRQKKRNTGGDQKCSLLIGGILVGTPRREIRELFNQYGFGNIRDVRILFNKDNTKPTCCAFVDLPNKTSGKRAIDKLHGIAFKGKKLDVKMVDNQTTPRGYALYVKNLSFKTTKEKLKEVFSECGEIIDIRMPVHEDSGKPKGQAWIEFKTAEARQTARQKDRVKVDGRQLLLSNANDKNFVLL</sequence>
<reference evidence="5" key="1">
    <citation type="journal article" date="2020" name="J. Eukaryot. Microbiol.">
        <title>De novo Sequencing, Assembly and Annotation of the Transcriptome for the Free-Living Testate Amoeba Arcella intermedia.</title>
        <authorList>
            <person name="Ribeiro G.M."/>
            <person name="Porfirio-Sousa A.L."/>
            <person name="Maurer-Alcala X.X."/>
            <person name="Katz L.A."/>
            <person name="Lahr D.J.G."/>
        </authorList>
    </citation>
    <scope>NUCLEOTIDE SEQUENCE</scope>
</reference>
<dbReference type="InterPro" id="IPR000504">
    <property type="entry name" value="RRM_dom"/>
</dbReference>
<feature type="region of interest" description="Disordered" evidence="3">
    <location>
        <begin position="1"/>
        <end position="102"/>
    </location>
</feature>
<dbReference type="InterPro" id="IPR052462">
    <property type="entry name" value="SLIRP/GR-RBP-like"/>
</dbReference>
<dbReference type="PANTHER" id="PTHR48027">
    <property type="entry name" value="HETEROGENEOUS NUCLEAR RIBONUCLEOPROTEIN 87F-RELATED"/>
    <property type="match status" value="1"/>
</dbReference>
<dbReference type="EMBL" id="GIBP01004981">
    <property type="protein sequence ID" value="NDV33950.1"/>
    <property type="molecule type" value="Transcribed_RNA"/>
</dbReference>
<dbReference type="PROSITE" id="PS50102">
    <property type="entry name" value="RRM"/>
    <property type="match status" value="2"/>
</dbReference>
<feature type="domain" description="RRM" evidence="4">
    <location>
        <begin position="106"/>
        <end position="186"/>
    </location>
</feature>
<dbReference type="InterPro" id="IPR012677">
    <property type="entry name" value="Nucleotide-bd_a/b_plait_sf"/>
</dbReference>
<dbReference type="InterPro" id="IPR035979">
    <property type="entry name" value="RBD_domain_sf"/>
</dbReference>
<evidence type="ECO:0000256" key="3">
    <source>
        <dbReference type="SAM" id="MobiDB-lite"/>
    </source>
</evidence>
<name>A0A6B2LAL8_9EUKA</name>
<evidence type="ECO:0000259" key="4">
    <source>
        <dbReference type="PROSITE" id="PS50102"/>
    </source>
</evidence>
<dbReference type="SUPFAM" id="SSF54928">
    <property type="entry name" value="RNA-binding domain, RBD"/>
    <property type="match status" value="2"/>
</dbReference>
<evidence type="ECO:0000256" key="2">
    <source>
        <dbReference type="PROSITE-ProRule" id="PRU00176"/>
    </source>
</evidence>